<keyword evidence="2 6" id="KW-0863">Zinc-finger</keyword>
<accession>A0A8K1CJC3</accession>
<comment type="caution">
    <text evidence="11">The sequence shown here is derived from an EMBL/GenBank/DDBJ whole genome shotgun (WGS) entry which is preliminary data.</text>
</comment>
<dbReference type="Pfam" id="PF01363">
    <property type="entry name" value="FYVE"/>
    <property type="match status" value="1"/>
</dbReference>
<dbReference type="PANTHER" id="PTHR43102">
    <property type="entry name" value="SLR1143 PROTEIN"/>
    <property type="match status" value="1"/>
</dbReference>
<dbReference type="InterPro" id="IPR011993">
    <property type="entry name" value="PH-like_dom_sf"/>
</dbReference>
<dbReference type="PANTHER" id="PTHR43102:SF2">
    <property type="entry name" value="GAF DOMAIN-CONTAINING PROTEIN"/>
    <property type="match status" value="1"/>
</dbReference>
<evidence type="ECO:0000256" key="5">
    <source>
        <dbReference type="ARBA" id="ARBA00023163"/>
    </source>
</evidence>
<dbReference type="InterPro" id="IPR017455">
    <property type="entry name" value="Znf_FYVE-rel"/>
</dbReference>
<dbReference type="CDD" id="cd00821">
    <property type="entry name" value="PH"/>
    <property type="match status" value="1"/>
</dbReference>
<evidence type="ECO:0000256" key="6">
    <source>
        <dbReference type="PROSITE-ProRule" id="PRU00091"/>
    </source>
</evidence>
<keyword evidence="4" id="KW-0805">Transcription regulation</keyword>
<dbReference type="PROSITE" id="PS50003">
    <property type="entry name" value="PH_DOMAIN"/>
    <property type="match status" value="1"/>
</dbReference>
<dbReference type="Gene3D" id="1.10.10.10">
    <property type="entry name" value="Winged helix-like DNA-binding domain superfamily/Winged helix DNA-binding domain"/>
    <property type="match status" value="1"/>
</dbReference>
<reference evidence="11" key="1">
    <citation type="submission" date="2019-03" db="EMBL/GenBank/DDBJ databases">
        <title>Long read genome sequence of the mycoparasitic Pythium oligandrum ATCC 38472 isolated from sugarbeet rhizosphere.</title>
        <authorList>
            <person name="Gaulin E."/>
        </authorList>
    </citation>
    <scope>NUCLEOTIDE SEQUENCE</scope>
    <source>
        <strain evidence="11">ATCC 38472_TT</strain>
    </source>
</reference>
<gene>
    <name evidence="11" type="ORF">Poli38472_002732</name>
</gene>
<dbReference type="InterPro" id="IPR000306">
    <property type="entry name" value="Znf_FYVE"/>
</dbReference>
<evidence type="ECO:0000256" key="4">
    <source>
        <dbReference type="ARBA" id="ARBA00023015"/>
    </source>
</evidence>
<dbReference type="Pfam" id="PF00610">
    <property type="entry name" value="DEP"/>
    <property type="match status" value="1"/>
</dbReference>
<feature type="domain" description="PH" evidence="8">
    <location>
        <begin position="24"/>
        <end position="130"/>
    </location>
</feature>
<dbReference type="SUPFAM" id="SSF57903">
    <property type="entry name" value="FYVE/PHD zinc finger"/>
    <property type="match status" value="1"/>
</dbReference>
<dbReference type="GO" id="GO:0035556">
    <property type="term" value="P:intracellular signal transduction"/>
    <property type="evidence" value="ECO:0007669"/>
    <property type="project" value="InterPro"/>
</dbReference>
<evidence type="ECO:0000313" key="12">
    <source>
        <dbReference type="Proteomes" id="UP000794436"/>
    </source>
</evidence>
<dbReference type="InterPro" id="IPR036390">
    <property type="entry name" value="WH_DNA-bd_sf"/>
</dbReference>
<dbReference type="SUPFAM" id="SSF55781">
    <property type="entry name" value="GAF domain-like"/>
    <property type="match status" value="1"/>
</dbReference>
<evidence type="ECO:0000313" key="11">
    <source>
        <dbReference type="EMBL" id="TMW63791.1"/>
    </source>
</evidence>
<dbReference type="PROSITE" id="PS50178">
    <property type="entry name" value="ZF_FYVE"/>
    <property type="match status" value="1"/>
</dbReference>
<evidence type="ECO:0000256" key="2">
    <source>
        <dbReference type="ARBA" id="ARBA00022771"/>
    </source>
</evidence>
<dbReference type="Gene3D" id="2.30.29.30">
    <property type="entry name" value="Pleckstrin-homology domain (PH domain)/Phosphotyrosine-binding domain (PTB)"/>
    <property type="match status" value="1"/>
</dbReference>
<dbReference type="SMART" id="SM00049">
    <property type="entry name" value="DEP"/>
    <property type="match status" value="1"/>
</dbReference>
<dbReference type="EMBL" id="SPLM01000072">
    <property type="protein sequence ID" value="TMW63791.1"/>
    <property type="molecule type" value="Genomic_DNA"/>
</dbReference>
<feature type="region of interest" description="Disordered" evidence="7">
    <location>
        <begin position="711"/>
        <end position="769"/>
    </location>
</feature>
<dbReference type="CDD" id="cd04371">
    <property type="entry name" value="DEP"/>
    <property type="match status" value="1"/>
</dbReference>
<evidence type="ECO:0000256" key="7">
    <source>
        <dbReference type="SAM" id="MobiDB-lite"/>
    </source>
</evidence>
<dbReference type="InterPro" id="IPR036388">
    <property type="entry name" value="WH-like_DNA-bd_sf"/>
</dbReference>
<keyword evidence="5" id="KW-0804">Transcription</keyword>
<keyword evidence="3" id="KW-0862">Zinc</keyword>
<organism evidence="11 12">
    <name type="scientific">Pythium oligandrum</name>
    <name type="common">Mycoparasitic fungus</name>
    <dbReference type="NCBI Taxonomy" id="41045"/>
    <lineage>
        <taxon>Eukaryota</taxon>
        <taxon>Sar</taxon>
        <taxon>Stramenopiles</taxon>
        <taxon>Oomycota</taxon>
        <taxon>Peronosporomycetes</taxon>
        <taxon>Pythiales</taxon>
        <taxon>Pythiaceae</taxon>
        <taxon>Pythium</taxon>
    </lineage>
</organism>
<dbReference type="SUPFAM" id="SSF46785">
    <property type="entry name" value="Winged helix' DNA-binding domain"/>
    <property type="match status" value="1"/>
</dbReference>
<evidence type="ECO:0000259" key="10">
    <source>
        <dbReference type="PROSITE" id="PS50186"/>
    </source>
</evidence>
<dbReference type="PROSITE" id="PS50186">
    <property type="entry name" value="DEP"/>
    <property type="match status" value="1"/>
</dbReference>
<dbReference type="OrthoDB" id="10018316at2759"/>
<dbReference type="GO" id="GO:0008270">
    <property type="term" value="F:zinc ion binding"/>
    <property type="evidence" value="ECO:0007669"/>
    <property type="project" value="UniProtKB-KW"/>
</dbReference>
<dbReference type="InterPro" id="IPR000591">
    <property type="entry name" value="DEP_dom"/>
</dbReference>
<evidence type="ECO:0000256" key="3">
    <source>
        <dbReference type="ARBA" id="ARBA00022833"/>
    </source>
</evidence>
<feature type="compositionally biased region" description="Low complexity" evidence="7">
    <location>
        <begin position="265"/>
        <end position="288"/>
    </location>
</feature>
<feature type="region of interest" description="Disordered" evidence="7">
    <location>
        <begin position="257"/>
        <end position="292"/>
    </location>
</feature>
<name>A0A8K1CJC3_PYTOL</name>
<sequence>MSSAGSSSVGRRANNGSTKLGEKLQHLAGTLEVKFKGGAFSTWSDVFVRLEGRWLVMYKRERDANRIAAVELGPGVEVTDISDFDASQKFPRRFDVTCRGGVLPATEYIFRTKSRKDRDLWVLAIATNIYILDSAGADPYYGVKDLERVVARMRDNITLTPIRIRSSLAVRCATGEDIVAFLVAEELARDRSHANQIGRRLLSMNLIHHVVWEKDFLDSPDHYALTDLDDDSGYVIEHFQKYMDSRRFWKYFEDEAGSMGSGSRLARSTTSSNGSSSLRPSGSLSTASMESKVTASKSSSSSDLLANSAAAADKKAKKCSVCGKSFNPLRRRYQCRQCAAVVCSHCSMSRKDGMETGETNTRVCVGCKLSAMNSSQDDFYDRIFSAPSTGTASMSDASSMGSRASSHSQLSSNGSANHMEKRAASASSMFPAPHVANNSNPQYNPHGQPPRRKSSSASQIPLRSDAIAPSSSLGDCSSCMNEACGSICDPRDIPYPVTREHLAPSDPDQYFAAGDIENEFDRDRLRIVRHLIRVMGEPERQAKIANMCMMASIATSSPMVIFGFLDSDEYVICGHHGLKVPESVPRNMSLSSHTCCKGSPLVCSDLNSDIRFASNPWRRDTLQAAFYAGVPIQLSSGHLVGTIEVFDPSPRFGCTDVLSHLHPVVKNVQQRLEAALESLPTEEEEEDYELSSELSFDDDEYDGIEVVEVQPSQVLEPRQAPPVPTPPSAPPAQAPPAPPATPAPAPPTPPAPTPVPAAAPAEAPANAPLTDNDMEMQLMKLLSQTTDTQEQLRNQQGQMFTAINSHSQQISQLAKQLERMENTLSAKLEGK</sequence>
<feature type="compositionally biased region" description="Low complexity" evidence="7">
    <location>
        <begin position="391"/>
        <end position="408"/>
    </location>
</feature>
<feature type="compositionally biased region" description="Acidic residues" evidence="7">
    <location>
        <begin position="680"/>
        <end position="699"/>
    </location>
</feature>
<evidence type="ECO:0000259" key="9">
    <source>
        <dbReference type="PROSITE" id="PS50178"/>
    </source>
</evidence>
<dbReference type="InterPro" id="IPR001849">
    <property type="entry name" value="PH_domain"/>
</dbReference>
<feature type="domain" description="FYVE-type" evidence="9">
    <location>
        <begin position="313"/>
        <end position="367"/>
    </location>
</feature>
<evidence type="ECO:0000256" key="1">
    <source>
        <dbReference type="ARBA" id="ARBA00022723"/>
    </source>
</evidence>
<evidence type="ECO:0000259" key="8">
    <source>
        <dbReference type="PROSITE" id="PS50003"/>
    </source>
</evidence>
<dbReference type="InterPro" id="IPR011011">
    <property type="entry name" value="Znf_FYVE_PHD"/>
</dbReference>
<keyword evidence="12" id="KW-1185">Reference proteome</keyword>
<feature type="compositionally biased region" description="Pro residues" evidence="7">
    <location>
        <begin position="719"/>
        <end position="757"/>
    </location>
</feature>
<evidence type="ECO:0008006" key="13">
    <source>
        <dbReference type="Google" id="ProtNLM"/>
    </source>
</evidence>
<dbReference type="InterPro" id="IPR029016">
    <property type="entry name" value="GAF-like_dom_sf"/>
</dbReference>
<feature type="compositionally biased region" description="Low complexity" evidence="7">
    <location>
        <begin position="758"/>
        <end position="768"/>
    </location>
</feature>
<dbReference type="SUPFAM" id="SSF50729">
    <property type="entry name" value="PH domain-like"/>
    <property type="match status" value="1"/>
</dbReference>
<dbReference type="CDD" id="cd00065">
    <property type="entry name" value="FYVE_like_SF"/>
    <property type="match status" value="1"/>
</dbReference>
<dbReference type="Gene3D" id="3.30.40.10">
    <property type="entry name" value="Zinc/RING finger domain, C3HC4 (zinc finger)"/>
    <property type="match status" value="1"/>
</dbReference>
<feature type="domain" description="DEP" evidence="10">
    <location>
        <begin position="153"/>
        <end position="227"/>
    </location>
</feature>
<feature type="compositionally biased region" description="Polar residues" evidence="7">
    <location>
        <begin position="436"/>
        <end position="445"/>
    </location>
</feature>
<feature type="region of interest" description="Disordered" evidence="7">
    <location>
        <begin position="677"/>
        <end position="699"/>
    </location>
</feature>
<dbReference type="SMART" id="SM00064">
    <property type="entry name" value="FYVE"/>
    <property type="match status" value="1"/>
</dbReference>
<dbReference type="AlphaFoldDB" id="A0A8K1CJC3"/>
<dbReference type="Gene3D" id="3.30.450.40">
    <property type="match status" value="1"/>
</dbReference>
<proteinExistence type="predicted"/>
<feature type="region of interest" description="Disordered" evidence="7">
    <location>
        <begin position="391"/>
        <end position="461"/>
    </location>
</feature>
<dbReference type="Proteomes" id="UP000794436">
    <property type="component" value="Unassembled WGS sequence"/>
</dbReference>
<protein>
    <recommendedName>
        <fullName evidence="13">FYVE-type domain-containing protein</fullName>
    </recommendedName>
</protein>
<keyword evidence="1" id="KW-0479">Metal-binding</keyword>
<dbReference type="InterPro" id="IPR013083">
    <property type="entry name" value="Znf_RING/FYVE/PHD"/>
</dbReference>
<dbReference type="SMART" id="SM00233">
    <property type="entry name" value="PH"/>
    <property type="match status" value="1"/>
</dbReference>